<reference evidence="1" key="1">
    <citation type="submission" date="2021-08" db="EMBL/GenBank/DDBJ databases">
        <title>The first chromosome-level gecko genome reveals the dynamic sex chromosomes of Neotropical dwarf geckos (Sphaerodactylidae: Sphaerodactylus).</title>
        <authorList>
            <person name="Pinto B.J."/>
            <person name="Keating S.E."/>
            <person name="Gamble T."/>
        </authorList>
    </citation>
    <scope>NUCLEOTIDE SEQUENCE</scope>
    <source>
        <strain evidence="1">TG3544</strain>
    </source>
</reference>
<protein>
    <submittedName>
        <fullName evidence="1">Uncharacterized protein</fullName>
    </submittedName>
</protein>
<sequence>MPLLLLLLLLSLVQRRCCVAGPSPPAQILDWPSDPCLSQPCKNNGTCSPDGPRRGPLRFLQHAYSCVCPPGVTGTDCQAQKVTANYN</sequence>
<dbReference type="Proteomes" id="UP000827872">
    <property type="component" value="Linkage Group LG08"/>
</dbReference>
<proteinExistence type="predicted"/>
<name>A0ACB8FAV0_9SAUR</name>
<accession>A0ACB8FAV0</accession>
<evidence type="ECO:0000313" key="1">
    <source>
        <dbReference type="EMBL" id="KAH8002345.1"/>
    </source>
</evidence>
<gene>
    <name evidence="1" type="ORF">K3G42_023223</name>
</gene>
<dbReference type="EMBL" id="CM037621">
    <property type="protein sequence ID" value="KAH8002345.1"/>
    <property type="molecule type" value="Genomic_DNA"/>
</dbReference>
<evidence type="ECO:0000313" key="2">
    <source>
        <dbReference type="Proteomes" id="UP000827872"/>
    </source>
</evidence>
<comment type="caution">
    <text evidence="1">The sequence shown here is derived from an EMBL/GenBank/DDBJ whole genome shotgun (WGS) entry which is preliminary data.</text>
</comment>
<keyword evidence="2" id="KW-1185">Reference proteome</keyword>
<organism evidence="1 2">
    <name type="scientific">Sphaerodactylus townsendi</name>
    <dbReference type="NCBI Taxonomy" id="933632"/>
    <lineage>
        <taxon>Eukaryota</taxon>
        <taxon>Metazoa</taxon>
        <taxon>Chordata</taxon>
        <taxon>Craniata</taxon>
        <taxon>Vertebrata</taxon>
        <taxon>Euteleostomi</taxon>
        <taxon>Lepidosauria</taxon>
        <taxon>Squamata</taxon>
        <taxon>Bifurcata</taxon>
        <taxon>Gekkota</taxon>
        <taxon>Sphaerodactylidae</taxon>
        <taxon>Sphaerodactylus</taxon>
    </lineage>
</organism>